<dbReference type="EMBL" id="JALZ01000003">
    <property type="protein sequence ID" value="ETX15954.1"/>
    <property type="molecule type" value="Genomic_DNA"/>
</dbReference>
<evidence type="ECO:0000313" key="3">
    <source>
        <dbReference type="Proteomes" id="UP000022447"/>
    </source>
</evidence>
<proteinExistence type="predicted"/>
<dbReference type="OrthoDB" id="3808618at2"/>
<accession>X7EIN1</accession>
<organism evidence="2 3">
    <name type="scientific">Roseivivax halodurans JCM 10272</name>
    <dbReference type="NCBI Taxonomy" id="1449350"/>
    <lineage>
        <taxon>Bacteria</taxon>
        <taxon>Pseudomonadati</taxon>
        <taxon>Pseudomonadota</taxon>
        <taxon>Alphaproteobacteria</taxon>
        <taxon>Rhodobacterales</taxon>
        <taxon>Roseobacteraceae</taxon>
        <taxon>Roseivivax</taxon>
    </lineage>
</organism>
<dbReference type="SUPFAM" id="SSF56219">
    <property type="entry name" value="DNase I-like"/>
    <property type="match status" value="1"/>
</dbReference>
<evidence type="ECO:0000259" key="1">
    <source>
        <dbReference type="Pfam" id="PF03372"/>
    </source>
</evidence>
<dbReference type="InterPro" id="IPR036691">
    <property type="entry name" value="Endo/exonu/phosph_ase_sf"/>
</dbReference>
<dbReference type="Gene3D" id="3.60.10.10">
    <property type="entry name" value="Endonuclease/exonuclease/phosphatase"/>
    <property type="match status" value="1"/>
</dbReference>
<protein>
    <recommendedName>
        <fullName evidence="1">Endonuclease/exonuclease/phosphatase domain-containing protein</fullName>
    </recommendedName>
</protein>
<keyword evidence="3" id="KW-1185">Reference proteome</keyword>
<dbReference type="STRING" id="1449350.OCH239_12030"/>
<dbReference type="Pfam" id="PF03372">
    <property type="entry name" value="Exo_endo_phos"/>
    <property type="match status" value="1"/>
</dbReference>
<comment type="caution">
    <text evidence="2">The sequence shown here is derived from an EMBL/GenBank/DDBJ whole genome shotgun (WGS) entry which is preliminary data.</text>
</comment>
<evidence type="ECO:0000313" key="2">
    <source>
        <dbReference type="EMBL" id="ETX15954.1"/>
    </source>
</evidence>
<sequence>MDIVAAHLVKPWYLSVAAGEASYAARILKRGPRQRPLLVVGDFNAAPWSRRVRSFEETHGLRHPPRPVGTWPASLGNFGVPIDHMLVRRGVRFAWQKAWGGHLGSNHRGLLAGIALPDPEDG</sequence>
<gene>
    <name evidence="2" type="ORF">OCH239_12030</name>
</gene>
<dbReference type="Proteomes" id="UP000022447">
    <property type="component" value="Unassembled WGS sequence"/>
</dbReference>
<dbReference type="RefSeq" id="WP_037259449.1">
    <property type="nucleotide sequence ID" value="NZ_JALZ01000003.1"/>
</dbReference>
<dbReference type="eggNOG" id="COG3021">
    <property type="taxonomic scope" value="Bacteria"/>
</dbReference>
<dbReference type="GO" id="GO:0003824">
    <property type="term" value="F:catalytic activity"/>
    <property type="evidence" value="ECO:0007669"/>
    <property type="project" value="InterPro"/>
</dbReference>
<dbReference type="InterPro" id="IPR005135">
    <property type="entry name" value="Endo/exonuclease/phosphatase"/>
</dbReference>
<feature type="domain" description="Endonuclease/exonuclease/phosphatase" evidence="1">
    <location>
        <begin position="22"/>
        <end position="103"/>
    </location>
</feature>
<dbReference type="AlphaFoldDB" id="X7EIN1"/>
<name>X7EIN1_9RHOB</name>
<reference evidence="2 3" key="1">
    <citation type="submission" date="2014-01" db="EMBL/GenBank/DDBJ databases">
        <title>Roseivivax halodurans JCM 10272 Genome Sequencing.</title>
        <authorList>
            <person name="Lai Q."/>
            <person name="Li G."/>
            <person name="Shao Z."/>
        </authorList>
    </citation>
    <scope>NUCLEOTIDE SEQUENCE [LARGE SCALE GENOMIC DNA]</scope>
    <source>
        <strain evidence="2 3">JCM 10272</strain>
    </source>
</reference>